<dbReference type="GO" id="GO:0005829">
    <property type="term" value="C:cytosol"/>
    <property type="evidence" value="ECO:0007669"/>
    <property type="project" value="TreeGrafter"/>
</dbReference>
<feature type="binding site" evidence="6">
    <location>
        <position position="82"/>
    </location>
    <ligand>
        <name>substrate</name>
    </ligand>
</feature>
<evidence type="ECO:0000256" key="4">
    <source>
        <dbReference type="ARBA" id="ARBA00022723"/>
    </source>
</evidence>
<feature type="binding site" evidence="6">
    <location>
        <position position="99"/>
    </location>
    <ligand>
        <name>a divalent metal cation</name>
        <dbReference type="ChEBI" id="CHEBI:60240"/>
        <label>1</label>
    </ligand>
</feature>
<feature type="domain" description="Peptidase M24" evidence="8">
    <location>
        <begin position="10"/>
        <end position="244"/>
    </location>
</feature>
<feature type="binding site" evidence="6">
    <location>
        <position position="237"/>
    </location>
    <ligand>
        <name>a divalent metal cation</name>
        <dbReference type="ChEBI" id="CHEBI:60240"/>
        <label>2</label>
        <note>catalytic</note>
    </ligand>
</feature>
<dbReference type="InterPro" id="IPR001714">
    <property type="entry name" value="Pept_M24_MAP"/>
</dbReference>
<dbReference type="GO" id="GO:0006508">
    <property type="term" value="P:proteolysis"/>
    <property type="evidence" value="ECO:0007669"/>
    <property type="project" value="UniProtKB-KW"/>
</dbReference>
<evidence type="ECO:0000313" key="9">
    <source>
        <dbReference type="EMBL" id="PIR70263.1"/>
    </source>
</evidence>
<keyword evidence="3 6" id="KW-0645">Protease</keyword>
<dbReference type="HAMAP" id="MF_01974">
    <property type="entry name" value="MetAP_1"/>
    <property type="match status" value="1"/>
</dbReference>
<name>A0A2H0TFE3_9BACT</name>
<feature type="binding site" evidence="6">
    <location>
        <position position="110"/>
    </location>
    <ligand>
        <name>a divalent metal cation</name>
        <dbReference type="ChEBI" id="CHEBI:60240"/>
        <label>2</label>
        <note>catalytic</note>
    </ligand>
</feature>
<dbReference type="GO" id="GO:0046872">
    <property type="term" value="F:metal ion binding"/>
    <property type="evidence" value="ECO:0007669"/>
    <property type="project" value="UniProtKB-UniRule"/>
</dbReference>
<organism evidence="9 10">
    <name type="scientific">Candidatus Niyogibacteria bacterium CG10_big_fil_rev_8_21_14_0_10_42_19</name>
    <dbReference type="NCBI Taxonomy" id="1974725"/>
    <lineage>
        <taxon>Bacteria</taxon>
        <taxon>Candidatus Niyogiibacteriota</taxon>
    </lineage>
</organism>
<dbReference type="InterPro" id="IPR002467">
    <property type="entry name" value="Pept_M24A_MAP1"/>
</dbReference>
<sequence length="253" mass="28136">MTIKNKKEIEKLREGGKILAGILEKIKDEARAGTTSQKLNEIAEKEILVFGGRPSFKNYKISNDEPPFPSALCVSINDEIVHGIPSERVLKKGDLVSLDIGMEYLGLFTDMAITVYVDDVDKKTKKILETGKRALEIGISQIHDGAHVGDIGHAIQFFCEKEGFNIVRKLVGHGVGYAVHEDPEIPNWGERGKGIILKEGMVIAIEPMITEGFYDIKLMPNRWTWATKDGSRAVHFEHTVVVTKNGAEILTLR</sequence>
<reference evidence="10" key="1">
    <citation type="submission" date="2017-09" db="EMBL/GenBank/DDBJ databases">
        <title>Depth-based differentiation of microbial function through sediment-hosted aquifers and enrichment of novel symbionts in the deep terrestrial subsurface.</title>
        <authorList>
            <person name="Probst A.J."/>
            <person name="Ladd B."/>
            <person name="Jarett J.K."/>
            <person name="Geller-Mcgrath D.E."/>
            <person name="Sieber C.M.K."/>
            <person name="Emerson J.B."/>
            <person name="Anantharaman K."/>
            <person name="Thomas B.C."/>
            <person name="Malmstrom R."/>
            <person name="Stieglmeier M."/>
            <person name="Klingl A."/>
            <person name="Woyke T."/>
            <person name="Ryan C.M."/>
            <person name="Banfield J.F."/>
        </authorList>
    </citation>
    <scope>NUCLEOTIDE SEQUENCE [LARGE SCALE GENOMIC DNA]</scope>
</reference>
<feature type="binding site" evidence="6">
    <location>
        <position position="180"/>
    </location>
    <ligand>
        <name>substrate</name>
    </ligand>
</feature>
<dbReference type="PRINTS" id="PR00599">
    <property type="entry name" value="MAPEPTIDASE"/>
</dbReference>
<keyword evidence="2 6" id="KW-0031">Aminopeptidase</keyword>
<feature type="binding site" evidence="6">
    <location>
        <position position="173"/>
    </location>
    <ligand>
        <name>a divalent metal cation</name>
        <dbReference type="ChEBI" id="CHEBI:60240"/>
        <label>2</label>
        <note>catalytic</note>
    </ligand>
</feature>
<evidence type="ECO:0000256" key="7">
    <source>
        <dbReference type="RuleBase" id="RU003653"/>
    </source>
</evidence>
<keyword evidence="4 6" id="KW-0479">Metal-binding</keyword>
<dbReference type="AlphaFoldDB" id="A0A2H0TFE3"/>
<feature type="binding site" evidence="6">
    <location>
        <position position="206"/>
    </location>
    <ligand>
        <name>a divalent metal cation</name>
        <dbReference type="ChEBI" id="CHEBI:60240"/>
        <label>2</label>
        <note>catalytic</note>
    </ligand>
</feature>
<dbReference type="EMBL" id="PFCN01000030">
    <property type="protein sequence ID" value="PIR70263.1"/>
    <property type="molecule type" value="Genomic_DNA"/>
</dbReference>
<dbReference type="EC" id="3.4.11.18" evidence="6 7"/>
<protein>
    <recommendedName>
        <fullName evidence="6 7">Methionine aminopeptidase</fullName>
        <shortName evidence="6">MAP</shortName>
        <shortName evidence="6">MetAP</shortName>
        <ecNumber evidence="6 7">3.4.11.18</ecNumber>
    </recommendedName>
    <alternativeName>
        <fullName evidence="6">Peptidase M</fullName>
    </alternativeName>
</protein>
<accession>A0A2H0TFE3</accession>
<comment type="caution">
    <text evidence="9">The sequence shown here is derived from an EMBL/GenBank/DDBJ whole genome shotgun (WGS) entry which is preliminary data.</text>
</comment>
<dbReference type="Pfam" id="PF00557">
    <property type="entry name" value="Peptidase_M24"/>
    <property type="match status" value="1"/>
</dbReference>
<feature type="binding site" evidence="6">
    <location>
        <position position="237"/>
    </location>
    <ligand>
        <name>a divalent metal cation</name>
        <dbReference type="ChEBI" id="CHEBI:60240"/>
        <label>1</label>
    </ligand>
</feature>
<keyword evidence="5 6" id="KW-0378">Hydrolase</keyword>
<dbReference type="Gene3D" id="3.90.230.10">
    <property type="entry name" value="Creatinase/methionine aminopeptidase superfamily"/>
    <property type="match status" value="1"/>
</dbReference>
<dbReference type="NCBIfam" id="TIGR00500">
    <property type="entry name" value="met_pdase_I"/>
    <property type="match status" value="1"/>
</dbReference>
<comment type="catalytic activity">
    <reaction evidence="6 7">
        <text>Release of N-terminal amino acids, preferentially methionine, from peptides and arylamides.</text>
        <dbReference type="EC" id="3.4.11.18"/>
    </reaction>
</comment>
<dbReference type="InterPro" id="IPR036005">
    <property type="entry name" value="Creatinase/aminopeptidase-like"/>
</dbReference>
<dbReference type="Proteomes" id="UP000229383">
    <property type="component" value="Unassembled WGS sequence"/>
</dbReference>
<comment type="function">
    <text evidence="1 6">Removes the N-terminal methionine from nascent proteins. The N-terminal methionine is often cleaved when the second residue in the primary sequence is small and uncharged (Met-Ala-, Cys, Gly, Pro, Ser, Thr, or Val). Requires deformylation of the N(alpha)-formylated initiator methionine before it can be hydrolyzed.</text>
</comment>
<dbReference type="CDD" id="cd01086">
    <property type="entry name" value="MetAP1"/>
    <property type="match status" value="1"/>
</dbReference>
<evidence type="ECO:0000256" key="3">
    <source>
        <dbReference type="ARBA" id="ARBA00022670"/>
    </source>
</evidence>
<dbReference type="PANTHER" id="PTHR43330:SF27">
    <property type="entry name" value="METHIONINE AMINOPEPTIDASE"/>
    <property type="match status" value="1"/>
</dbReference>
<evidence type="ECO:0000313" key="10">
    <source>
        <dbReference type="Proteomes" id="UP000229383"/>
    </source>
</evidence>
<evidence type="ECO:0000259" key="8">
    <source>
        <dbReference type="Pfam" id="PF00557"/>
    </source>
</evidence>
<dbReference type="SUPFAM" id="SSF55920">
    <property type="entry name" value="Creatinase/aminopeptidase"/>
    <property type="match status" value="1"/>
</dbReference>
<feature type="binding site" evidence="6">
    <location>
        <position position="110"/>
    </location>
    <ligand>
        <name>a divalent metal cation</name>
        <dbReference type="ChEBI" id="CHEBI:60240"/>
        <label>1</label>
    </ligand>
</feature>
<dbReference type="GO" id="GO:0070006">
    <property type="term" value="F:metalloaminopeptidase activity"/>
    <property type="evidence" value="ECO:0007669"/>
    <property type="project" value="UniProtKB-UniRule"/>
</dbReference>
<gene>
    <name evidence="6 9" type="primary">map</name>
    <name evidence="9" type="ORF">COU46_02520</name>
</gene>
<evidence type="ECO:0000256" key="5">
    <source>
        <dbReference type="ARBA" id="ARBA00022801"/>
    </source>
</evidence>
<comment type="subunit">
    <text evidence="6">Monomer.</text>
</comment>
<dbReference type="InterPro" id="IPR000994">
    <property type="entry name" value="Pept_M24"/>
</dbReference>
<evidence type="ECO:0000256" key="1">
    <source>
        <dbReference type="ARBA" id="ARBA00002521"/>
    </source>
</evidence>
<evidence type="ECO:0000256" key="6">
    <source>
        <dbReference type="HAMAP-Rule" id="MF_01974"/>
    </source>
</evidence>
<evidence type="ECO:0000256" key="2">
    <source>
        <dbReference type="ARBA" id="ARBA00022438"/>
    </source>
</evidence>
<dbReference type="GO" id="GO:0004239">
    <property type="term" value="F:initiator methionyl aminopeptidase activity"/>
    <property type="evidence" value="ECO:0007669"/>
    <property type="project" value="UniProtKB-UniRule"/>
</dbReference>
<dbReference type="PANTHER" id="PTHR43330">
    <property type="entry name" value="METHIONINE AMINOPEPTIDASE"/>
    <property type="match status" value="1"/>
</dbReference>
<comment type="cofactor">
    <cofactor evidence="6">
        <name>Co(2+)</name>
        <dbReference type="ChEBI" id="CHEBI:48828"/>
    </cofactor>
    <cofactor evidence="6">
        <name>Zn(2+)</name>
        <dbReference type="ChEBI" id="CHEBI:29105"/>
    </cofactor>
    <cofactor evidence="6">
        <name>Mn(2+)</name>
        <dbReference type="ChEBI" id="CHEBI:29035"/>
    </cofactor>
    <cofactor evidence="6">
        <name>Fe(2+)</name>
        <dbReference type="ChEBI" id="CHEBI:29033"/>
    </cofactor>
    <text evidence="6">Binds 2 divalent metal cations per subunit. Has a high-affinity and a low affinity metal-binding site. The true nature of the physiological cofactor is under debate. The enzyme is active with cobalt, zinc, manganese or divalent iron ions. Most likely, methionine aminopeptidases function as mononuclear Fe(2+)-metalloproteases under physiological conditions, and the catalytically relevant metal-binding site has been assigned to the histidine-containing high-affinity site.</text>
</comment>
<proteinExistence type="inferred from homology"/>
<comment type="similarity">
    <text evidence="6">Belongs to the peptidase M24A family. Methionine aminopeptidase type 1 subfamily.</text>
</comment>